<dbReference type="InterPro" id="IPR036866">
    <property type="entry name" value="RibonucZ/Hydroxyglut_hydro"/>
</dbReference>
<sequence length="275" mass="30981">MKIENYPLKRSSYESWETIFQNPAPIDVQTYQTGSVVIDLDGTFNPNHLRSPRISGTVEVPILSHFVTHEKLGNFLLDAGLDKSYYRDPYGGVETPQKEEYIQDKNQDILYQLGDNASELNAVFLSHMHPDHMAGMRDLPKKIPVILGKGELEDYEPDLYGDFLEDVKTVYEMDFTEFESISPFPKCADLLGDGSLWAISTPGHTRGHISFVVNGLAGPKLLTMDVAFIQENISYGVAPSDYTWNVEEAQRSLDMLINFIRLFRGMEVTAGHALP</sequence>
<evidence type="ECO:0000256" key="2">
    <source>
        <dbReference type="ARBA" id="ARBA00007749"/>
    </source>
</evidence>
<evidence type="ECO:0000256" key="4">
    <source>
        <dbReference type="ARBA" id="ARBA00022801"/>
    </source>
</evidence>
<keyword evidence="3" id="KW-0479">Metal-binding</keyword>
<dbReference type="OrthoDB" id="7773at2157"/>
<dbReference type="Pfam" id="PF00753">
    <property type="entry name" value="Lactamase_B"/>
    <property type="match status" value="1"/>
</dbReference>
<keyword evidence="5" id="KW-0862">Zinc</keyword>
<dbReference type="STRING" id="877455.Metbo_0671"/>
<accession>F0TAH0</accession>
<dbReference type="Proteomes" id="UP000007490">
    <property type="component" value="Chromosome"/>
</dbReference>
<dbReference type="eggNOG" id="arCOG00511">
    <property type="taxonomic scope" value="Archaea"/>
</dbReference>
<dbReference type="KEGG" id="mel:Metbo_0671"/>
<evidence type="ECO:0000313" key="8">
    <source>
        <dbReference type="Proteomes" id="UP000007490"/>
    </source>
</evidence>
<reference evidence="8" key="1">
    <citation type="submission" date="2011-02" db="EMBL/GenBank/DDBJ databases">
        <title>Complete sequence of Methanobacterium sp. AL-21.</title>
        <authorList>
            <consortium name="US DOE Joint Genome Institute"/>
            <person name="Lucas S."/>
            <person name="Copeland A."/>
            <person name="Lapidus A."/>
            <person name="Cheng J.-F."/>
            <person name="Goodwin L."/>
            <person name="Pitluck S."/>
            <person name="Chertkov O."/>
            <person name="Detter J.C."/>
            <person name="Han C."/>
            <person name="Tapia R."/>
            <person name="Land M."/>
            <person name="Hauser L."/>
            <person name="Kyrpides N."/>
            <person name="Ivanova N."/>
            <person name="Mikhailova N."/>
            <person name="Pagani I."/>
            <person name="Cadillo-Quiroz H."/>
            <person name="Imachi H."/>
            <person name="Zinder S."/>
            <person name="Liu W."/>
            <person name="Woyke T."/>
        </authorList>
    </citation>
    <scope>NUCLEOTIDE SEQUENCE [LARGE SCALE GENOMIC DNA]</scope>
    <source>
        <strain evidence="8">AL-21</strain>
    </source>
</reference>
<dbReference type="PANTHER" id="PTHR42978:SF2">
    <property type="entry name" value="102 KBASES UNSTABLE REGION: FROM 1 TO 119443"/>
    <property type="match status" value="1"/>
</dbReference>
<comment type="cofactor">
    <cofactor evidence="1">
        <name>Zn(2+)</name>
        <dbReference type="ChEBI" id="CHEBI:29105"/>
    </cofactor>
</comment>
<dbReference type="InterPro" id="IPR051013">
    <property type="entry name" value="MBL_superfamily_lactonases"/>
</dbReference>
<evidence type="ECO:0000256" key="1">
    <source>
        <dbReference type="ARBA" id="ARBA00001947"/>
    </source>
</evidence>
<evidence type="ECO:0000256" key="3">
    <source>
        <dbReference type="ARBA" id="ARBA00022723"/>
    </source>
</evidence>
<evidence type="ECO:0000313" key="7">
    <source>
        <dbReference type="EMBL" id="ADZ08922.1"/>
    </source>
</evidence>
<dbReference type="AlphaFoldDB" id="F0TAH0"/>
<dbReference type="GO" id="GO:0016787">
    <property type="term" value="F:hydrolase activity"/>
    <property type="evidence" value="ECO:0007669"/>
    <property type="project" value="UniProtKB-KW"/>
</dbReference>
<dbReference type="SUPFAM" id="SSF56281">
    <property type="entry name" value="Metallo-hydrolase/oxidoreductase"/>
    <property type="match status" value="1"/>
</dbReference>
<reference evidence="7 8" key="2">
    <citation type="journal article" date="2014" name="Int. J. Syst. Evol. Microbiol.">
        <title>Methanobacterium paludis sp. nov. and a novel strain of Methanobacterium lacus isolated from northern peatlands.</title>
        <authorList>
            <person name="Cadillo-Quiroz H."/>
            <person name="Brauer S.L."/>
            <person name="Goodson N."/>
            <person name="Yavitt J.B."/>
            <person name="Zinder S.H."/>
        </authorList>
    </citation>
    <scope>NUCLEOTIDE SEQUENCE [LARGE SCALE GENOMIC DNA]</scope>
    <source>
        <strain evidence="7 8">AL-21</strain>
    </source>
</reference>
<protein>
    <submittedName>
        <fullName evidence="7">Beta-lactamase domain protein</fullName>
    </submittedName>
</protein>
<comment type="similarity">
    <text evidence="2">Belongs to the metallo-beta-lactamase superfamily.</text>
</comment>
<gene>
    <name evidence="7" type="ordered locus">Metbo_0671</name>
</gene>
<proteinExistence type="inferred from homology"/>
<dbReference type="Gene3D" id="3.60.15.10">
    <property type="entry name" value="Ribonuclease Z/Hydroxyacylglutathione hydrolase-like"/>
    <property type="match status" value="1"/>
</dbReference>
<keyword evidence="4" id="KW-0378">Hydrolase</keyword>
<evidence type="ECO:0000259" key="6">
    <source>
        <dbReference type="SMART" id="SM00849"/>
    </source>
</evidence>
<dbReference type="SMART" id="SM00849">
    <property type="entry name" value="Lactamase_B"/>
    <property type="match status" value="1"/>
</dbReference>
<keyword evidence="8" id="KW-1185">Reference proteome</keyword>
<feature type="domain" description="Metallo-beta-lactamase" evidence="6">
    <location>
        <begin position="61"/>
        <end position="266"/>
    </location>
</feature>
<name>F0TAH0_METLA</name>
<dbReference type="GO" id="GO:0046872">
    <property type="term" value="F:metal ion binding"/>
    <property type="evidence" value="ECO:0007669"/>
    <property type="project" value="UniProtKB-KW"/>
</dbReference>
<organism evidence="7 8">
    <name type="scientific">Methanobacterium lacus (strain AL-21)</name>
    <dbReference type="NCBI Taxonomy" id="877455"/>
    <lineage>
        <taxon>Archaea</taxon>
        <taxon>Methanobacteriati</taxon>
        <taxon>Methanobacteriota</taxon>
        <taxon>Methanomada group</taxon>
        <taxon>Methanobacteria</taxon>
        <taxon>Methanobacteriales</taxon>
        <taxon>Methanobacteriaceae</taxon>
        <taxon>Methanobacterium</taxon>
    </lineage>
</organism>
<dbReference type="PANTHER" id="PTHR42978">
    <property type="entry name" value="QUORUM-QUENCHING LACTONASE YTNP-RELATED-RELATED"/>
    <property type="match status" value="1"/>
</dbReference>
<evidence type="ECO:0000256" key="5">
    <source>
        <dbReference type="ARBA" id="ARBA00022833"/>
    </source>
</evidence>
<dbReference type="RefSeq" id="WP_013644273.1">
    <property type="nucleotide sequence ID" value="NC_015216.1"/>
</dbReference>
<dbReference type="GeneID" id="10277116"/>
<dbReference type="InterPro" id="IPR001279">
    <property type="entry name" value="Metallo-B-lactamas"/>
</dbReference>
<dbReference type="EMBL" id="CP002551">
    <property type="protein sequence ID" value="ADZ08922.1"/>
    <property type="molecule type" value="Genomic_DNA"/>
</dbReference>
<dbReference type="HOGENOM" id="CLU_940218_0_0_2"/>